<proteinExistence type="predicted"/>
<sequence length="169" mass="18256">MYFQRGIDRGALAQQAGIVDAGAAAGPARAAPAHQCRAQRRGHRGVGDSHLADHEQIALLRHRAPPGVERDQEVGAIHRRRHREIAGRPREFERLDAQFGAGELGDLVDRGTACGEVRHHLRGDLGGKGRDAALGDAMIAGEHGDRHVVEPGEFAPLPARQPDRDLLQP</sequence>
<gene>
    <name evidence="1" type="ORF">chiPu_0031946</name>
</gene>
<protein>
    <submittedName>
        <fullName evidence="1">Uncharacterized protein</fullName>
    </submittedName>
</protein>
<name>A0A401TZ00_CHIPU</name>
<dbReference type="AlphaFoldDB" id="A0A401TZ00"/>
<dbReference type="Proteomes" id="UP000287033">
    <property type="component" value="Unassembled WGS sequence"/>
</dbReference>
<evidence type="ECO:0000313" key="2">
    <source>
        <dbReference type="Proteomes" id="UP000287033"/>
    </source>
</evidence>
<dbReference type="EMBL" id="BEZZ01223129">
    <property type="protein sequence ID" value="GCC47863.1"/>
    <property type="molecule type" value="Genomic_DNA"/>
</dbReference>
<keyword evidence="2" id="KW-1185">Reference proteome</keyword>
<accession>A0A401TZ00</accession>
<reference evidence="1 2" key="1">
    <citation type="journal article" date="2018" name="Nat. Ecol. Evol.">
        <title>Shark genomes provide insights into elasmobranch evolution and the origin of vertebrates.</title>
        <authorList>
            <person name="Hara Y"/>
            <person name="Yamaguchi K"/>
            <person name="Onimaru K"/>
            <person name="Kadota M"/>
            <person name="Koyanagi M"/>
            <person name="Keeley SD"/>
            <person name="Tatsumi K"/>
            <person name="Tanaka K"/>
            <person name="Motone F"/>
            <person name="Kageyama Y"/>
            <person name="Nozu R"/>
            <person name="Adachi N"/>
            <person name="Nishimura O"/>
            <person name="Nakagawa R"/>
            <person name="Tanegashima C"/>
            <person name="Kiyatake I"/>
            <person name="Matsumoto R"/>
            <person name="Murakumo K"/>
            <person name="Nishida K"/>
            <person name="Terakita A"/>
            <person name="Kuratani S"/>
            <person name="Sato K"/>
            <person name="Hyodo S Kuraku.S."/>
        </authorList>
    </citation>
    <scope>NUCLEOTIDE SEQUENCE [LARGE SCALE GENOMIC DNA]</scope>
</reference>
<feature type="non-terminal residue" evidence="1">
    <location>
        <position position="169"/>
    </location>
</feature>
<organism evidence="1 2">
    <name type="scientific">Chiloscyllium punctatum</name>
    <name type="common">Brownbanded bambooshark</name>
    <name type="synonym">Hemiscyllium punctatum</name>
    <dbReference type="NCBI Taxonomy" id="137246"/>
    <lineage>
        <taxon>Eukaryota</taxon>
        <taxon>Metazoa</taxon>
        <taxon>Chordata</taxon>
        <taxon>Craniata</taxon>
        <taxon>Vertebrata</taxon>
        <taxon>Chondrichthyes</taxon>
        <taxon>Elasmobranchii</taxon>
        <taxon>Galeomorphii</taxon>
        <taxon>Galeoidea</taxon>
        <taxon>Orectolobiformes</taxon>
        <taxon>Hemiscylliidae</taxon>
        <taxon>Chiloscyllium</taxon>
    </lineage>
</organism>
<evidence type="ECO:0000313" key="1">
    <source>
        <dbReference type="EMBL" id="GCC47863.1"/>
    </source>
</evidence>
<comment type="caution">
    <text evidence="1">The sequence shown here is derived from an EMBL/GenBank/DDBJ whole genome shotgun (WGS) entry which is preliminary data.</text>
</comment>